<feature type="compositionally biased region" description="Basic and acidic residues" evidence="1">
    <location>
        <begin position="52"/>
        <end position="67"/>
    </location>
</feature>
<dbReference type="KEGG" id="dan:6500332"/>
<dbReference type="GeneID" id="6500332"/>
<sequence length="314" mass="34952">MNSQSDGRRPMGLCPRSPSRPTRKPLPKVSNSASRHSVIPLSPSPFPPLMPHADRTSDPRPDSDPRQESWPAVASSSSSMESPEEMCGMTPKARHVIMVYGILFILLGSAFAQLLTLRYLDFDIGKVVNKAVASTTWMLMALVCFLILACVNMTNTCPINYLLALVIVEAVVFFTACDRWSKITFDWGVGIITVVVVINIVLHVLGILMPLKLQPGAVSVLTITILYSIIVGTIFIIVYLNGNIYMLRYFSMVSLAFACLIVQFTVTVVYQRRKDFLTRNDYVLQATILAFLCVYMCHASIVMVRFGKFLVDQV</sequence>
<feature type="transmembrane region" description="Helical" evidence="2">
    <location>
        <begin position="220"/>
        <end position="240"/>
    </location>
</feature>
<reference evidence="3 4" key="1">
    <citation type="journal article" date="2007" name="Nature">
        <title>Evolution of genes and genomes on the Drosophila phylogeny.</title>
        <authorList>
            <consortium name="Drosophila 12 Genomes Consortium"/>
            <person name="Clark A.G."/>
            <person name="Eisen M.B."/>
            <person name="Smith D.R."/>
            <person name="Bergman C.M."/>
            <person name="Oliver B."/>
            <person name="Markow T.A."/>
            <person name="Kaufman T.C."/>
            <person name="Kellis M."/>
            <person name="Gelbart W."/>
            <person name="Iyer V.N."/>
            <person name="Pollard D.A."/>
            <person name="Sackton T.B."/>
            <person name="Larracuente A.M."/>
            <person name="Singh N.D."/>
            <person name="Abad J.P."/>
            <person name="Abt D.N."/>
            <person name="Adryan B."/>
            <person name="Aguade M."/>
            <person name="Akashi H."/>
            <person name="Anderson W.W."/>
            <person name="Aquadro C.F."/>
            <person name="Ardell D.H."/>
            <person name="Arguello R."/>
            <person name="Artieri C.G."/>
            <person name="Barbash D.A."/>
            <person name="Barker D."/>
            <person name="Barsanti P."/>
            <person name="Batterham P."/>
            <person name="Batzoglou S."/>
            <person name="Begun D."/>
            <person name="Bhutkar A."/>
            <person name="Blanco E."/>
            <person name="Bosak S.A."/>
            <person name="Bradley R.K."/>
            <person name="Brand A.D."/>
            <person name="Brent M.R."/>
            <person name="Brooks A.N."/>
            <person name="Brown R.H."/>
            <person name="Butlin R.K."/>
            <person name="Caggese C."/>
            <person name="Calvi B.R."/>
            <person name="Bernardo de Carvalho A."/>
            <person name="Caspi A."/>
            <person name="Castrezana S."/>
            <person name="Celniker S.E."/>
            <person name="Chang J.L."/>
            <person name="Chapple C."/>
            <person name="Chatterji S."/>
            <person name="Chinwalla A."/>
            <person name="Civetta A."/>
            <person name="Clifton S.W."/>
            <person name="Comeron J.M."/>
            <person name="Costello J.C."/>
            <person name="Coyne J.A."/>
            <person name="Daub J."/>
            <person name="David R.G."/>
            <person name="Delcher A.L."/>
            <person name="Delehaunty K."/>
            <person name="Do C.B."/>
            <person name="Ebling H."/>
            <person name="Edwards K."/>
            <person name="Eickbush T."/>
            <person name="Evans J.D."/>
            <person name="Filipski A."/>
            <person name="Findeiss S."/>
            <person name="Freyhult E."/>
            <person name="Fulton L."/>
            <person name="Fulton R."/>
            <person name="Garcia A.C."/>
            <person name="Gardiner A."/>
            <person name="Garfield D.A."/>
            <person name="Garvin B.E."/>
            <person name="Gibson G."/>
            <person name="Gilbert D."/>
            <person name="Gnerre S."/>
            <person name="Godfrey J."/>
            <person name="Good R."/>
            <person name="Gotea V."/>
            <person name="Gravely B."/>
            <person name="Greenberg A.J."/>
            <person name="Griffiths-Jones S."/>
            <person name="Gross S."/>
            <person name="Guigo R."/>
            <person name="Gustafson E.A."/>
            <person name="Haerty W."/>
            <person name="Hahn M.W."/>
            <person name="Halligan D.L."/>
            <person name="Halpern A.L."/>
            <person name="Halter G.M."/>
            <person name="Han M.V."/>
            <person name="Heger A."/>
            <person name="Hillier L."/>
            <person name="Hinrichs A.S."/>
            <person name="Holmes I."/>
            <person name="Hoskins R.A."/>
            <person name="Hubisz M.J."/>
            <person name="Hultmark D."/>
            <person name="Huntley M.A."/>
            <person name="Jaffe D.B."/>
            <person name="Jagadeeshan S."/>
            <person name="Jeck W.R."/>
            <person name="Johnson J."/>
            <person name="Jones C.D."/>
            <person name="Jordan W.C."/>
            <person name="Karpen G.H."/>
            <person name="Kataoka E."/>
            <person name="Keightley P.D."/>
            <person name="Kheradpour P."/>
            <person name="Kirkness E.F."/>
            <person name="Koerich L.B."/>
            <person name="Kristiansen K."/>
            <person name="Kudrna D."/>
            <person name="Kulathinal R.J."/>
            <person name="Kumar S."/>
            <person name="Kwok R."/>
            <person name="Lander E."/>
            <person name="Langley C.H."/>
            <person name="Lapoint R."/>
            <person name="Lazzaro B.P."/>
            <person name="Lee S.J."/>
            <person name="Levesque L."/>
            <person name="Li R."/>
            <person name="Lin C.F."/>
            <person name="Lin M.F."/>
            <person name="Lindblad-Toh K."/>
            <person name="Llopart A."/>
            <person name="Long M."/>
            <person name="Low L."/>
            <person name="Lozovsky E."/>
            <person name="Lu J."/>
            <person name="Luo M."/>
            <person name="Machado C.A."/>
            <person name="Makalowski W."/>
            <person name="Marzo M."/>
            <person name="Matsuda M."/>
            <person name="Matzkin L."/>
            <person name="McAllister B."/>
            <person name="McBride C.S."/>
            <person name="McKernan B."/>
            <person name="McKernan K."/>
            <person name="Mendez-Lago M."/>
            <person name="Minx P."/>
            <person name="Mollenhauer M.U."/>
            <person name="Montooth K."/>
            <person name="Mount S.M."/>
            <person name="Mu X."/>
            <person name="Myers E."/>
            <person name="Negre B."/>
            <person name="Newfeld S."/>
            <person name="Nielsen R."/>
            <person name="Noor M.A."/>
            <person name="O'Grady P."/>
            <person name="Pachter L."/>
            <person name="Papaceit M."/>
            <person name="Parisi M.J."/>
            <person name="Parisi M."/>
            <person name="Parts L."/>
            <person name="Pedersen J.S."/>
            <person name="Pesole G."/>
            <person name="Phillippy A.M."/>
            <person name="Ponting C.P."/>
            <person name="Pop M."/>
            <person name="Porcelli D."/>
            <person name="Powell J.R."/>
            <person name="Prohaska S."/>
            <person name="Pruitt K."/>
            <person name="Puig M."/>
            <person name="Quesneville H."/>
            <person name="Ram K.R."/>
            <person name="Rand D."/>
            <person name="Rasmussen M.D."/>
            <person name="Reed L.K."/>
            <person name="Reenan R."/>
            <person name="Reily A."/>
            <person name="Remington K.A."/>
            <person name="Rieger T.T."/>
            <person name="Ritchie M.G."/>
            <person name="Robin C."/>
            <person name="Rogers Y.H."/>
            <person name="Rohde C."/>
            <person name="Rozas J."/>
            <person name="Rubenfield M.J."/>
            <person name="Ruiz A."/>
            <person name="Russo S."/>
            <person name="Salzberg S.L."/>
            <person name="Sanchez-Gracia A."/>
            <person name="Saranga D.J."/>
            <person name="Sato H."/>
            <person name="Schaeffer S.W."/>
            <person name="Schatz M.C."/>
            <person name="Schlenke T."/>
            <person name="Schwartz R."/>
            <person name="Segarra C."/>
            <person name="Singh R.S."/>
            <person name="Sirot L."/>
            <person name="Sirota M."/>
            <person name="Sisneros N.B."/>
            <person name="Smith C.D."/>
            <person name="Smith T.F."/>
            <person name="Spieth J."/>
            <person name="Stage D.E."/>
            <person name="Stark A."/>
            <person name="Stephan W."/>
            <person name="Strausberg R.L."/>
            <person name="Strempel S."/>
            <person name="Sturgill D."/>
            <person name="Sutton G."/>
            <person name="Sutton G.G."/>
            <person name="Tao W."/>
            <person name="Teichmann S."/>
            <person name="Tobari Y.N."/>
            <person name="Tomimura Y."/>
            <person name="Tsolas J.M."/>
            <person name="Valente V.L."/>
            <person name="Venter E."/>
            <person name="Venter J.C."/>
            <person name="Vicario S."/>
            <person name="Vieira F.G."/>
            <person name="Vilella A.J."/>
            <person name="Villasante A."/>
            <person name="Walenz B."/>
            <person name="Wang J."/>
            <person name="Wasserman M."/>
            <person name="Watts T."/>
            <person name="Wilson D."/>
            <person name="Wilson R.K."/>
            <person name="Wing R.A."/>
            <person name="Wolfner M.F."/>
            <person name="Wong A."/>
            <person name="Wong G.K."/>
            <person name="Wu C.I."/>
            <person name="Wu G."/>
            <person name="Yamamoto D."/>
            <person name="Yang H.P."/>
            <person name="Yang S.P."/>
            <person name="Yorke J.A."/>
            <person name="Yoshida K."/>
            <person name="Zdobnov E."/>
            <person name="Zhang P."/>
            <person name="Zhang Y."/>
            <person name="Zimin A.V."/>
            <person name="Baldwin J."/>
            <person name="Abdouelleil A."/>
            <person name="Abdulkadir J."/>
            <person name="Abebe A."/>
            <person name="Abera B."/>
            <person name="Abreu J."/>
            <person name="Acer S.C."/>
            <person name="Aftuck L."/>
            <person name="Alexander A."/>
            <person name="An P."/>
            <person name="Anderson E."/>
            <person name="Anderson S."/>
            <person name="Arachi H."/>
            <person name="Azer M."/>
            <person name="Bachantsang P."/>
            <person name="Barry A."/>
            <person name="Bayul T."/>
            <person name="Berlin A."/>
            <person name="Bessette D."/>
            <person name="Bloom T."/>
            <person name="Blye J."/>
            <person name="Boguslavskiy L."/>
            <person name="Bonnet C."/>
            <person name="Boukhgalter B."/>
            <person name="Bourzgui I."/>
            <person name="Brown A."/>
            <person name="Cahill P."/>
            <person name="Channer S."/>
            <person name="Cheshatsang Y."/>
            <person name="Chuda L."/>
            <person name="Citroen M."/>
            <person name="Collymore A."/>
            <person name="Cooke P."/>
            <person name="Costello M."/>
            <person name="D'Aco K."/>
            <person name="Daza R."/>
            <person name="De Haan G."/>
            <person name="DeGray S."/>
            <person name="DeMaso C."/>
            <person name="Dhargay N."/>
            <person name="Dooley K."/>
            <person name="Dooley E."/>
            <person name="Doricent M."/>
            <person name="Dorje P."/>
            <person name="Dorjee K."/>
            <person name="Dupes A."/>
            <person name="Elong R."/>
            <person name="Falk J."/>
            <person name="Farina A."/>
            <person name="Faro S."/>
            <person name="Ferguson D."/>
            <person name="Fisher S."/>
            <person name="Foley C.D."/>
            <person name="Franke A."/>
            <person name="Friedrich D."/>
            <person name="Gadbois L."/>
            <person name="Gearin G."/>
            <person name="Gearin C.R."/>
            <person name="Giannoukos G."/>
            <person name="Goode T."/>
            <person name="Graham J."/>
            <person name="Grandbois E."/>
            <person name="Grewal S."/>
            <person name="Gyaltsen K."/>
            <person name="Hafez N."/>
            <person name="Hagos B."/>
            <person name="Hall J."/>
            <person name="Henson C."/>
            <person name="Hollinger A."/>
            <person name="Honan T."/>
            <person name="Huard M.D."/>
            <person name="Hughes L."/>
            <person name="Hurhula B."/>
            <person name="Husby M.E."/>
            <person name="Kamat A."/>
            <person name="Kanga B."/>
            <person name="Kashin S."/>
            <person name="Khazanovich D."/>
            <person name="Kisner P."/>
            <person name="Lance K."/>
            <person name="Lara M."/>
            <person name="Lee W."/>
            <person name="Lennon N."/>
            <person name="Letendre F."/>
            <person name="LeVine R."/>
            <person name="Lipovsky A."/>
            <person name="Liu X."/>
            <person name="Liu J."/>
            <person name="Liu S."/>
            <person name="Lokyitsang T."/>
            <person name="Lokyitsang Y."/>
            <person name="Lubonja R."/>
            <person name="Lui A."/>
            <person name="MacDonald P."/>
            <person name="Magnisalis V."/>
            <person name="Maru K."/>
            <person name="Matthews C."/>
            <person name="McCusker W."/>
            <person name="McDonough S."/>
            <person name="Mehta T."/>
            <person name="Meldrim J."/>
            <person name="Meneus L."/>
            <person name="Mihai O."/>
            <person name="Mihalev A."/>
            <person name="Mihova T."/>
            <person name="Mittelman R."/>
            <person name="Mlenga V."/>
            <person name="Montmayeur A."/>
            <person name="Mulrain L."/>
            <person name="Navidi A."/>
            <person name="Naylor J."/>
            <person name="Negash T."/>
            <person name="Nguyen T."/>
            <person name="Nguyen N."/>
            <person name="Nicol R."/>
            <person name="Norbu C."/>
            <person name="Norbu N."/>
            <person name="Novod N."/>
            <person name="O'Neill B."/>
            <person name="Osman S."/>
            <person name="Markiewicz E."/>
            <person name="Oyono O.L."/>
            <person name="Patti C."/>
            <person name="Phunkhang P."/>
            <person name="Pierre F."/>
            <person name="Priest M."/>
            <person name="Raghuraman S."/>
            <person name="Rege F."/>
            <person name="Reyes R."/>
            <person name="Rise C."/>
            <person name="Rogov P."/>
            <person name="Ross K."/>
            <person name="Ryan E."/>
            <person name="Settipalli S."/>
            <person name="Shea T."/>
            <person name="Sherpa N."/>
            <person name="Shi L."/>
            <person name="Shih D."/>
            <person name="Sparrow T."/>
            <person name="Spaulding J."/>
            <person name="Stalker J."/>
            <person name="Stange-Thomann N."/>
            <person name="Stavropoulos S."/>
            <person name="Stone C."/>
            <person name="Strader C."/>
            <person name="Tesfaye S."/>
            <person name="Thomson T."/>
            <person name="Thoulutsang Y."/>
            <person name="Thoulutsang D."/>
            <person name="Topham K."/>
            <person name="Topping I."/>
            <person name="Tsamla T."/>
            <person name="Vassiliev H."/>
            <person name="Vo A."/>
            <person name="Wangchuk T."/>
            <person name="Wangdi T."/>
            <person name="Weiand M."/>
            <person name="Wilkinson J."/>
            <person name="Wilson A."/>
            <person name="Yadav S."/>
            <person name="Young G."/>
            <person name="Yu Q."/>
            <person name="Zembek L."/>
            <person name="Zhong D."/>
            <person name="Zimmer A."/>
            <person name="Zwirko Z."/>
            <person name="Jaffe D.B."/>
            <person name="Alvarez P."/>
            <person name="Brockman W."/>
            <person name="Butler J."/>
            <person name="Chin C."/>
            <person name="Gnerre S."/>
            <person name="Grabherr M."/>
            <person name="Kleber M."/>
            <person name="Mauceli E."/>
            <person name="MacCallum I."/>
        </authorList>
    </citation>
    <scope>NUCLEOTIDE SEQUENCE [LARGE SCALE GENOMIC DNA]</scope>
    <source>
        <strain evidence="4">Tucson 14024-0371.13</strain>
    </source>
</reference>
<organism evidence="3 4">
    <name type="scientific">Drosophila ananassae</name>
    <name type="common">Fruit fly</name>
    <dbReference type="NCBI Taxonomy" id="7217"/>
    <lineage>
        <taxon>Eukaryota</taxon>
        <taxon>Metazoa</taxon>
        <taxon>Ecdysozoa</taxon>
        <taxon>Arthropoda</taxon>
        <taxon>Hexapoda</taxon>
        <taxon>Insecta</taxon>
        <taxon>Pterygota</taxon>
        <taxon>Neoptera</taxon>
        <taxon>Endopterygota</taxon>
        <taxon>Diptera</taxon>
        <taxon>Brachycera</taxon>
        <taxon>Muscomorpha</taxon>
        <taxon>Ephydroidea</taxon>
        <taxon>Drosophilidae</taxon>
        <taxon>Drosophila</taxon>
        <taxon>Sophophora</taxon>
    </lineage>
</organism>
<dbReference type="HOGENOM" id="CLU_082843_0_0_1"/>
<dbReference type="STRING" id="7217.B3LWH6"/>
<feature type="transmembrane region" description="Helical" evidence="2">
    <location>
        <begin position="282"/>
        <end position="304"/>
    </location>
</feature>
<proteinExistence type="predicted"/>
<feature type="region of interest" description="Disordered" evidence="1">
    <location>
        <begin position="1"/>
        <end position="86"/>
    </location>
</feature>
<dbReference type="eggNOG" id="ENOG502T6S3">
    <property type="taxonomic scope" value="Eukaryota"/>
</dbReference>
<dbReference type="AlphaFoldDB" id="B3LWH6"/>
<keyword evidence="2" id="KW-0812">Transmembrane</keyword>
<evidence type="ECO:0000256" key="1">
    <source>
        <dbReference type="SAM" id="MobiDB-lite"/>
    </source>
</evidence>
<feature type="transmembrane region" description="Helical" evidence="2">
    <location>
        <begin position="135"/>
        <end position="154"/>
    </location>
</feature>
<keyword evidence="2" id="KW-1133">Transmembrane helix</keyword>
<keyword evidence="4" id="KW-1185">Reference proteome</keyword>
<gene>
    <name evidence="3" type="primary">Dana\GF17548</name>
    <name evidence="3" type="synonym">dana_GLEANR_18811</name>
    <name evidence="3" type="ORF">GF17548</name>
</gene>
<dbReference type="OrthoDB" id="7869802at2759"/>
<protein>
    <submittedName>
        <fullName evidence="3">Uncharacterized protein</fullName>
    </submittedName>
</protein>
<feature type="compositionally biased region" description="Low complexity" evidence="1">
    <location>
        <begin position="68"/>
        <end position="81"/>
    </location>
</feature>
<feature type="transmembrane region" description="Helical" evidence="2">
    <location>
        <begin position="96"/>
        <end position="115"/>
    </location>
</feature>
<accession>B3LWH6</accession>
<feature type="transmembrane region" description="Helical" evidence="2">
    <location>
        <begin position="161"/>
        <end position="181"/>
    </location>
</feature>
<keyword evidence="2" id="KW-0472">Membrane</keyword>
<feature type="transmembrane region" description="Helical" evidence="2">
    <location>
        <begin position="246"/>
        <end position="270"/>
    </location>
</feature>
<evidence type="ECO:0000256" key="2">
    <source>
        <dbReference type="SAM" id="Phobius"/>
    </source>
</evidence>
<feature type="transmembrane region" description="Helical" evidence="2">
    <location>
        <begin position="187"/>
        <end position="208"/>
    </location>
</feature>
<dbReference type="EMBL" id="CH902617">
    <property type="protein sequence ID" value="EDV41570.2"/>
    <property type="molecule type" value="Genomic_DNA"/>
</dbReference>
<name>B3LWH6_DROAN</name>
<evidence type="ECO:0000313" key="3">
    <source>
        <dbReference type="EMBL" id="EDV41570.2"/>
    </source>
</evidence>
<dbReference type="InParanoid" id="B3LWH6"/>
<evidence type="ECO:0000313" key="4">
    <source>
        <dbReference type="Proteomes" id="UP000007801"/>
    </source>
</evidence>
<dbReference type="Proteomes" id="UP000007801">
    <property type="component" value="Unassembled WGS sequence"/>
</dbReference>